<dbReference type="InterPro" id="IPR005880">
    <property type="entry name" value="Ribosomal_uL2_bac/org-type"/>
</dbReference>
<dbReference type="InterPro" id="IPR022669">
    <property type="entry name" value="Ribosomal_uL2_C"/>
</dbReference>
<feature type="compositionally biased region" description="Basic residues" evidence="6">
    <location>
        <begin position="272"/>
        <end position="285"/>
    </location>
</feature>
<comment type="subunit">
    <text evidence="5">Part of the 50S ribosomal subunit. Forms a bridge to the 30S subunit in the 70S ribosome.</text>
</comment>
<evidence type="ECO:0000256" key="5">
    <source>
        <dbReference type="HAMAP-Rule" id="MF_01320"/>
    </source>
</evidence>
<dbReference type="PANTHER" id="PTHR13691:SF5">
    <property type="entry name" value="LARGE RIBOSOMAL SUBUNIT PROTEIN UL2M"/>
    <property type="match status" value="1"/>
</dbReference>
<dbReference type="GO" id="GO:0019843">
    <property type="term" value="F:rRNA binding"/>
    <property type="evidence" value="ECO:0007669"/>
    <property type="project" value="UniProtKB-UniRule"/>
</dbReference>
<comment type="caution">
    <text evidence="9">The sequence shown here is derived from an EMBL/GenBank/DDBJ whole genome shotgun (WGS) entry which is preliminary data.</text>
</comment>
<dbReference type="Gene3D" id="2.30.30.30">
    <property type="match status" value="1"/>
</dbReference>
<dbReference type="Pfam" id="PF03947">
    <property type="entry name" value="Ribosomal_L2_C"/>
    <property type="match status" value="1"/>
</dbReference>
<sequence>MKFYKPTTKSRRNMSTVTYSGVITTNNPHKPLTRGRKRDVGRNSLGRITVRHKGGGHKRSYREIDFLYNKINIPARVETVEYDPNRSGFIGLVLYRDGERRYMLLPKSVKVGSEIIVSEKAEILPGNRLPLSKIPVGTFVYNIEFVPRGGAKLVRSAGVFAEIVAQDQGYTSLKLPSTEVRKVPDSSWASVGEVSNDERKLRNLGKAGRNRWLGIRPTVRGSAMNPVDHPHGGGEGRQGRGLRRAKSAWGKPTGKGQKTRTPKKYSNVFIVSRRKVGKKRKETSQ</sequence>
<dbReference type="AlphaFoldDB" id="A0A1G2CS17"/>
<dbReference type="FunFam" id="4.10.950.10:FF:000001">
    <property type="entry name" value="50S ribosomal protein L2"/>
    <property type="match status" value="1"/>
</dbReference>
<dbReference type="InterPro" id="IPR014726">
    <property type="entry name" value="Ribosomal_uL2_dom3"/>
</dbReference>
<dbReference type="GO" id="GO:0006412">
    <property type="term" value="P:translation"/>
    <property type="evidence" value="ECO:0007669"/>
    <property type="project" value="UniProtKB-UniRule"/>
</dbReference>
<dbReference type="InterPro" id="IPR022666">
    <property type="entry name" value="Ribosomal_uL2_RNA-bd_dom"/>
</dbReference>
<dbReference type="SMART" id="SM01382">
    <property type="entry name" value="Ribosomal_L2_C"/>
    <property type="match status" value="1"/>
</dbReference>
<comment type="similarity">
    <text evidence="1 5">Belongs to the universal ribosomal protein uL2 family.</text>
</comment>
<keyword evidence="5" id="KW-0694">RNA-binding</keyword>
<gene>
    <name evidence="5" type="primary">rplB</name>
    <name evidence="9" type="ORF">A2648_00305</name>
</gene>
<dbReference type="PANTHER" id="PTHR13691">
    <property type="entry name" value="RIBOSOMAL PROTEIN L2"/>
    <property type="match status" value="1"/>
</dbReference>
<keyword evidence="3 5" id="KW-0687">Ribonucleoprotein</keyword>
<evidence type="ECO:0000256" key="4">
    <source>
        <dbReference type="ARBA" id="ARBA00035242"/>
    </source>
</evidence>
<feature type="domain" description="Large ribosomal subunit protein uL2 C-terminal" evidence="7">
    <location>
        <begin position="123"/>
        <end position="252"/>
    </location>
</feature>
<evidence type="ECO:0000256" key="3">
    <source>
        <dbReference type="ARBA" id="ARBA00023274"/>
    </source>
</evidence>
<keyword evidence="5" id="KW-0699">rRNA-binding</keyword>
<dbReference type="EMBL" id="MHLH01000012">
    <property type="protein sequence ID" value="OGZ04027.1"/>
    <property type="molecule type" value="Genomic_DNA"/>
</dbReference>
<protein>
    <recommendedName>
        <fullName evidence="4 5">Large ribosomal subunit protein uL2</fullName>
    </recommendedName>
</protein>
<evidence type="ECO:0000313" key="10">
    <source>
        <dbReference type="Proteomes" id="UP000178841"/>
    </source>
</evidence>
<evidence type="ECO:0000256" key="2">
    <source>
        <dbReference type="ARBA" id="ARBA00022980"/>
    </source>
</evidence>
<dbReference type="Proteomes" id="UP000178841">
    <property type="component" value="Unassembled WGS sequence"/>
</dbReference>
<dbReference type="SMART" id="SM01383">
    <property type="entry name" value="Ribosomal_L2"/>
    <property type="match status" value="1"/>
</dbReference>
<dbReference type="SUPFAM" id="SSF50104">
    <property type="entry name" value="Translation proteins SH3-like domain"/>
    <property type="match status" value="1"/>
</dbReference>
<proteinExistence type="inferred from homology"/>
<evidence type="ECO:0000256" key="1">
    <source>
        <dbReference type="ARBA" id="ARBA00005636"/>
    </source>
</evidence>
<reference evidence="9 10" key="1">
    <citation type="journal article" date="2016" name="Nat. Commun.">
        <title>Thousands of microbial genomes shed light on interconnected biogeochemical processes in an aquifer system.</title>
        <authorList>
            <person name="Anantharaman K."/>
            <person name="Brown C.T."/>
            <person name="Hug L.A."/>
            <person name="Sharon I."/>
            <person name="Castelle C.J."/>
            <person name="Probst A.J."/>
            <person name="Thomas B.C."/>
            <person name="Singh A."/>
            <person name="Wilkins M.J."/>
            <person name="Karaoz U."/>
            <person name="Brodie E.L."/>
            <person name="Williams K.H."/>
            <person name="Hubbard S.S."/>
            <person name="Banfield J.F."/>
        </authorList>
    </citation>
    <scope>NUCLEOTIDE SEQUENCE [LARGE SCALE GENOMIC DNA]</scope>
</reference>
<dbReference type="Gene3D" id="2.40.50.140">
    <property type="entry name" value="Nucleic acid-binding proteins"/>
    <property type="match status" value="1"/>
</dbReference>
<evidence type="ECO:0000259" key="7">
    <source>
        <dbReference type="SMART" id="SM01382"/>
    </source>
</evidence>
<dbReference type="PIRSF" id="PIRSF002158">
    <property type="entry name" value="Ribosomal_L2"/>
    <property type="match status" value="1"/>
</dbReference>
<dbReference type="InterPro" id="IPR012340">
    <property type="entry name" value="NA-bd_OB-fold"/>
</dbReference>
<keyword evidence="2 5" id="KW-0689">Ribosomal protein</keyword>
<feature type="domain" description="Large ribosomal subunit protein uL2 RNA-binding" evidence="8">
    <location>
        <begin position="41"/>
        <end position="117"/>
    </location>
</feature>
<dbReference type="Pfam" id="PF00181">
    <property type="entry name" value="Ribosomal_L2_N"/>
    <property type="match status" value="1"/>
</dbReference>
<dbReference type="InterPro" id="IPR022671">
    <property type="entry name" value="Ribosomal_uL2_CS"/>
</dbReference>
<dbReference type="InterPro" id="IPR008991">
    <property type="entry name" value="Translation_prot_SH3-like_sf"/>
</dbReference>
<feature type="region of interest" description="Disordered" evidence="6">
    <location>
        <begin position="220"/>
        <end position="285"/>
    </location>
</feature>
<dbReference type="GO" id="GO:0016740">
    <property type="term" value="F:transferase activity"/>
    <property type="evidence" value="ECO:0007669"/>
    <property type="project" value="InterPro"/>
</dbReference>
<comment type="function">
    <text evidence="5">One of the primary rRNA binding proteins. Required for association of the 30S and 50S subunits to form the 70S ribosome, for tRNA binding and peptide bond formation. It has been suggested to have peptidyltransferase activity; this is somewhat controversial. Makes several contacts with the 16S rRNA in the 70S ribosome.</text>
</comment>
<dbReference type="GO" id="GO:0003735">
    <property type="term" value="F:structural constituent of ribosome"/>
    <property type="evidence" value="ECO:0007669"/>
    <property type="project" value="InterPro"/>
</dbReference>
<dbReference type="PROSITE" id="PS00467">
    <property type="entry name" value="RIBOSOMAL_L2"/>
    <property type="match status" value="1"/>
</dbReference>
<dbReference type="STRING" id="1798657.A2648_00305"/>
<accession>A0A1G2CS17</accession>
<dbReference type="SUPFAM" id="SSF50249">
    <property type="entry name" value="Nucleic acid-binding proteins"/>
    <property type="match status" value="1"/>
</dbReference>
<evidence type="ECO:0000256" key="6">
    <source>
        <dbReference type="SAM" id="MobiDB-lite"/>
    </source>
</evidence>
<name>A0A1G2CS17_9BACT</name>
<dbReference type="InterPro" id="IPR002171">
    <property type="entry name" value="Ribosomal_uL2"/>
</dbReference>
<dbReference type="NCBIfam" id="TIGR01171">
    <property type="entry name" value="rplB_bact"/>
    <property type="match status" value="1"/>
</dbReference>
<dbReference type="GO" id="GO:0015934">
    <property type="term" value="C:large ribosomal subunit"/>
    <property type="evidence" value="ECO:0007669"/>
    <property type="project" value="InterPro"/>
</dbReference>
<feature type="compositionally biased region" description="Basic and acidic residues" evidence="6">
    <location>
        <begin position="228"/>
        <end position="238"/>
    </location>
</feature>
<evidence type="ECO:0000313" key="9">
    <source>
        <dbReference type="EMBL" id="OGZ04027.1"/>
    </source>
</evidence>
<evidence type="ECO:0000259" key="8">
    <source>
        <dbReference type="SMART" id="SM01383"/>
    </source>
</evidence>
<dbReference type="Gene3D" id="4.10.950.10">
    <property type="entry name" value="Ribosomal protein L2, domain 3"/>
    <property type="match status" value="1"/>
</dbReference>
<dbReference type="InterPro" id="IPR014722">
    <property type="entry name" value="Rib_uL2_dom2"/>
</dbReference>
<dbReference type="FunFam" id="2.30.30.30:FF:000001">
    <property type="entry name" value="50S ribosomal protein L2"/>
    <property type="match status" value="1"/>
</dbReference>
<organism evidence="9 10">
    <name type="scientific">Candidatus Lloydbacteria bacterium RIFCSPHIGHO2_01_FULL_41_20</name>
    <dbReference type="NCBI Taxonomy" id="1798657"/>
    <lineage>
        <taxon>Bacteria</taxon>
        <taxon>Candidatus Lloydiibacteriota</taxon>
    </lineage>
</organism>
<dbReference type="HAMAP" id="MF_01320_B">
    <property type="entry name" value="Ribosomal_uL2_B"/>
    <property type="match status" value="1"/>
</dbReference>